<keyword evidence="2" id="KW-1185">Reference proteome</keyword>
<evidence type="ECO:0000313" key="1">
    <source>
        <dbReference type="EMBL" id="RDL38486.1"/>
    </source>
</evidence>
<dbReference type="PANTHER" id="PTHR43040:SF1">
    <property type="entry name" value="RIBONUCLEASE D"/>
    <property type="match status" value="1"/>
</dbReference>
<dbReference type="PANTHER" id="PTHR43040">
    <property type="entry name" value="RIBONUCLEASE D"/>
    <property type="match status" value="1"/>
</dbReference>
<comment type="caution">
    <text evidence="1">The sequence shown here is derived from an EMBL/GenBank/DDBJ whole genome shotgun (WGS) entry which is preliminary data.</text>
</comment>
<dbReference type="Gene3D" id="3.30.420.10">
    <property type="entry name" value="Ribonuclease H-like superfamily/Ribonuclease H"/>
    <property type="match status" value="1"/>
</dbReference>
<dbReference type="InterPro" id="IPR036397">
    <property type="entry name" value="RNaseH_sf"/>
</dbReference>
<dbReference type="GeneID" id="43595675"/>
<gene>
    <name evidence="1" type="ORF">BP5553_02826</name>
</gene>
<evidence type="ECO:0008006" key="3">
    <source>
        <dbReference type="Google" id="ProtNLM"/>
    </source>
</evidence>
<accession>A0A370TSI1</accession>
<dbReference type="Proteomes" id="UP000254866">
    <property type="component" value="Unassembled WGS sequence"/>
</dbReference>
<dbReference type="RefSeq" id="XP_031871142.1">
    <property type="nucleotide sequence ID" value="XM_032011449.1"/>
</dbReference>
<dbReference type="AlphaFoldDB" id="A0A370TSI1"/>
<reference evidence="1 2" key="1">
    <citation type="journal article" date="2018" name="IMA Fungus">
        <title>IMA Genome-F 9: Draft genome sequence of Annulohypoxylon stygium, Aspergillus mulundensis, Berkeleyomyces basicola (syn. Thielaviopsis basicola), Ceratocystis smalleyi, two Cercospora beticola strains, Coleophoma cylindrospora, Fusarium fracticaudum, Phialophora cf. hyalina, and Morchella septimelata.</title>
        <authorList>
            <person name="Wingfield B.D."/>
            <person name="Bills G.F."/>
            <person name="Dong Y."/>
            <person name="Huang W."/>
            <person name="Nel W.J."/>
            <person name="Swalarsk-Parry B.S."/>
            <person name="Vaghefi N."/>
            <person name="Wilken P.M."/>
            <person name="An Z."/>
            <person name="de Beer Z.W."/>
            <person name="De Vos L."/>
            <person name="Chen L."/>
            <person name="Duong T.A."/>
            <person name="Gao Y."/>
            <person name="Hammerbacher A."/>
            <person name="Kikkert J.R."/>
            <person name="Li Y."/>
            <person name="Li H."/>
            <person name="Li K."/>
            <person name="Li Q."/>
            <person name="Liu X."/>
            <person name="Ma X."/>
            <person name="Naidoo K."/>
            <person name="Pethybridge S.J."/>
            <person name="Sun J."/>
            <person name="Steenkamp E.T."/>
            <person name="van der Nest M.A."/>
            <person name="van Wyk S."/>
            <person name="Wingfield M.J."/>
            <person name="Xiong C."/>
            <person name="Yue Q."/>
            <person name="Zhang X."/>
        </authorList>
    </citation>
    <scope>NUCLEOTIDE SEQUENCE [LARGE SCALE GENOMIC DNA]</scope>
    <source>
        <strain evidence="1 2">BP 5553</strain>
    </source>
</reference>
<sequence length="143" mass="15677">MSSASSQSNIEAEYSLSALLSLLDDLNIDPPSFYLSFQGKDLGSHSSLSTISLYIAPIQKTYLINVHSLGNTTFSTSNSSKTSLKTILESPATPKVIFDIRNSSYDLFTHFGISVDGIKYPQFIELATREGLKVFVTDLTKLL</sequence>
<evidence type="ECO:0000313" key="2">
    <source>
        <dbReference type="Proteomes" id="UP000254866"/>
    </source>
</evidence>
<protein>
    <recommendedName>
        <fullName evidence="3">3'-5' exonuclease domain-containing protein</fullName>
    </recommendedName>
</protein>
<dbReference type="GO" id="GO:0003676">
    <property type="term" value="F:nucleic acid binding"/>
    <property type="evidence" value="ECO:0007669"/>
    <property type="project" value="InterPro"/>
</dbReference>
<dbReference type="EMBL" id="NPIC01000002">
    <property type="protein sequence ID" value="RDL38486.1"/>
    <property type="molecule type" value="Genomic_DNA"/>
</dbReference>
<dbReference type="STRING" id="2656787.A0A370TSI1"/>
<dbReference type="SUPFAM" id="SSF53098">
    <property type="entry name" value="Ribonuclease H-like"/>
    <property type="match status" value="1"/>
</dbReference>
<dbReference type="InterPro" id="IPR012337">
    <property type="entry name" value="RNaseH-like_sf"/>
</dbReference>
<organism evidence="1 2">
    <name type="scientific">Venustampulla echinocandica</name>
    <dbReference type="NCBI Taxonomy" id="2656787"/>
    <lineage>
        <taxon>Eukaryota</taxon>
        <taxon>Fungi</taxon>
        <taxon>Dikarya</taxon>
        <taxon>Ascomycota</taxon>
        <taxon>Pezizomycotina</taxon>
        <taxon>Leotiomycetes</taxon>
        <taxon>Helotiales</taxon>
        <taxon>Pleuroascaceae</taxon>
        <taxon>Venustampulla</taxon>
    </lineage>
</organism>
<name>A0A370TSI1_9HELO</name>
<proteinExistence type="predicted"/>